<accession>A0A0A8Z0M0</accession>
<evidence type="ECO:0000313" key="2">
    <source>
        <dbReference type="EMBL" id="JAD31213.1"/>
    </source>
</evidence>
<sequence length="80" mass="8999">MDGNGDDGYEREFSFDFANADDPSSEGRNWSSNPRSPSKENHGHEQNDAWKIAMVATTRKCSEALQMMQTVTIHWMSTGT</sequence>
<protein>
    <submittedName>
        <fullName evidence="2">Uncharacterized protein</fullName>
    </submittedName>
</protein>
<feature type="compositionally biased region" description="Polar residues" evidence="1">
    <location>
        <begin position="26"/>
        <end position="36"/>
    </location>
</feature>
<feature type="region of interest" description="Disordered" evidence="1">
    <location>
        <begin position="1"/>
        <end position="48"/>
    </location>
</feature>
<dbReference type="AlphaFoldDB" id="A0A0A8Z0M0"/>
<proteinExistence type="predicted"/>
<reference evidence="2" key="2">
    <citation type="journal article" date="2015" name="Data Brief">
        <title>Shoot transcriptome of the giant reed, Arundo donax.</title>
        <authorList>
            <person name="Barrero R.A."/>
            <person name="Guerrero F.D."/>
            <person name="Moolhuijzen P."/>
            <person name="Goolsby J.A."/>
            <person name="Tidwell J."/>
            <person name="Bellgard S.E."/>
            <person name="Bellgard M.I."/>
        </authorList>
    </citation>
    <scope>NUCLEOTIDE SEQUENCE</scope>
    <source>
        <tissue evidence="2">Shoot tissue taken approximately 20 cm above the soil surface</tissue>
    </source>
</reference>
<evidence type="ECO:0000256" key="1">
    <source>
        <dbReference type="SAM" id="MobiDB-lite"/>
    </source>
</evidence>
<organism evidence="2">
    <name type="scientific">Arundo donax</name>
    <name type="common">Giant reed</name>
    <name type="synonym">Donax arundinaceus</name>
    <dbReference type="NCBI Taxonomy" id="35708"/>
    <lineage>
        <taxon>Eukaryota</taxon>
        <taxon>Viridiplantae</taxon>
        <taxon>Streptophyta</taxon>
        <taxon>Embryophyta</taxon>
        <taxon>Tracheophyta</taxon>
        <taxon>Spermatophyta</taxon>
        <taxon>Magnoliopsida</taxon>
        <taxon>Liliopsida</taxon>
        <taxon>Poales</taxon>
        <taxon>Poaceae</taxon>
        <taxon>PACMAD clade</taxon>
        <taxon>Arundinoideae</taxon>
        <taxon>Arundineae</taxon>
        <taxon>Arundo</taxon>
    </lineage>
</organism>
<reference evidence="2" key="1">
    <citation type="submission" date="2014-09" db="EMBL/GenBank/DDBJ databases">
        <authorList>
            <person name="Magalhaes I.L.F."/>
            <person name="Oliveira U."/>
            <person name="Santos F.R."/>
            <person name="Vidigal T.H.D.A."/>
            <person name="Brescovit A.D."/>
            <person name="Santos A.J."/>
        </authorList>
    </citation>
    <scope>NUCLEOTIDE SEQUENCE</scope>
    <source>
        <tissue evidence="2">Shoot tissue taken approximately 20 cm above the soil surface</tissue>
    </source>
</reference>
<dbReference type="EMBL" id="GBRH01266682">
    <property type="protein sequence ID" value="JAD31213.1"/>
    <property type="molecule type" value="Transcribed_RNA"/>
</dbReference>
<name>A0A0A8Z0M0_ARUDO</name>
<feature type="compositionally biased region" description="Basic and acidic residues" evidence="1">
    <location>
        <begin position="37"/>
        <end position="48"/>
    </location>
</feature>